<reference evidence="2" key="1">
    <citation type="submission" date="2023-10" db="EMBL/GenBank/DDBJ databases">
        <title>Genome assemblies of two species of porcelain crab, Petrolisthes cinctipes and Petrolisthes manimaculis (Anomura: Porcellanidae).</title>
        <authorList>
            <person name="Angst P."/>
        </authorList>
    </citation>
    <scope>NUCLEOTIDE SEQUENCE</scope>
    <source>
        <strain evidence="2">PB745_01</strain>
        <tissue evidence="2">Gill</tissue>
    </source>
</reference>
<dbReference type="EMBL" id="JAWQEG010002333">
    <property type="protein sequence ID" value="KAK3872669.1"/>
    <property type="molecule type" value="Genomic_DNA"/>
</dbReference>
<name>A0AAE1FE11_PETCI</name>
<proteinExistence type="predicted"/>
<gene>
    <name evidence="2" type="ORF">Pcinc_022264</name>
</gene>
<keyword evidence="3" id="KW-1185">Reference proteome</keyword>
<comment type="caution">
    <text evidence="2">The sequence shown here is derived from an EMBL/GenBank/DDBJ whole genome shotgun (WGS) entry which is preliminary data.</text>
</comment>
<evidence type="ECO:0000313" key="3">
    <source>
        <dbReference type="Proteomes" id="UP001286313"/>
    </source>
</evidence>
<feature type="region of interest" description="Disordered" evidence="1">
    <location>
        <begin position="207"/>
        <end position="249"/>
    </location>
</feature>
<accession>A0AAE1FE11</accession>
<feature type="region of interest" description="Disordered" evidence="1">
    <location>
        <begin position="77"/>
        <end position="123"/>
    </location>
</feature>
<feature type="compositionally biased region" description="Polar residues" evidence="1">
    <location>
        <begin position="98"/>
        <end position="121"/>
    </location>
</feature>
<dbReference type="AlphaFoldDB" id="A0AAE1FE11"/>
<dbReference type="Proteomes" id="UP001286313">
    <property type="component" value="Unassembled WGS sequence"/>
</dbReference>
<feature type="region of interest" description="Disordered" evidence="1">
    <location>
        <begin position="172"/>
        <end position="195"/>
    </location>
</feature>
<sequence>MNNINTRHPRHPMGYRMIYPVIPNRPPLSRPGQPVQLYPPQIPQFHPQPQGVVYPPQQAPMRTTLINQAPPKKILSIIDPNTGRNILDDLNNDKTDKSPTLPQSSESSTRNTPAHSATPPNKTEEELAIIAKFAEEVAKRAAEKDADIETEHIVRTDKQSDSSSSTVIINECKESENSRANKAKPVSNSLVESGIGKAVPEPVEVVKPQPKEQPVLDSQQIQLPQFTQQMPQLQPQHTPQTIQQPIPVQ</sequence>
<protein>
    <submittedName>
        <fullName evidence="2">Uncharacterized protein</fullName>
    </submittedName>
</protein>
<organism evidence="2 3">
    <name type="scientific">Petrolisthes cinctipes</name>
    <name type="common">Flat porcelain crab</name>
    <dbReference type="NCBI Taxonomy" id="88211"/>
    <lineage>
        <taxon>Eukaryota</taxon>
        <taxon>Metazoa</taxon>
        <taxon>Ecdysozoa</taxon>
        <taxon>Arthropoda</taxon>
        <taxon>Crustacea</taxon>
        <taxon>Multicrustacea</taxon>
        <taxon>Malacostraca</taxon>
        <taxon>Eumalacostraca</taxon>
        <taxon>Eucarida</taxon>
        <taxon>Decapoda</taxon>
        <taxon>Pleocyemata</taxon>
        <taxon>Anomura</taxon>
        <taxon>Galatheoidea</taxon>
        <taxon>Porcellanidae</taxon>
        <taxon>Petrolisthes</taxon>
    </lineage>
</organism>
<evidence type="ECO:0000313" key="2">
    <source>
        <dbReference type="EMBL" id="KAK3872669.1"/>
    </source>
</evidence>
<evidence type="ECO:0000256" key="1">
    <source>
        <dbReference type="SAM" id="MobiDB-lite"/>
    </source>
</evidence>